<gene>
    <name evidence="1" type="ORF">ElyMa_003686200</name>
</gene>
<dbReference type="EMBL" id="BMAT01007549">
    <property type="protein sequence ID" value="GFR66595.1"/>
    <property type="molecule type" value="Genomic_DNA"/>
</dbReference>
<proteinExistence type="predicted"/>
<protein>
    <submittedName>
        <fullName evidence="1">Uncharacterized protein</fullName>
    </submittedName>
</protein>
<organism evidence="1 2">
    <name type="scientific">Elysia marginata</name>
    <dbReference type="NCBI Taxonomy" id="1093978"/>
    <lineage>
        <taxon>Eukaryota</taxon>
        <taxon>Metazoa</taxon>
        <taxon>Spiralia</taxon>
        <taxon>Lophotrochozoa</taxon>
        <taxon>Mollusca</taxon>
        <taxon>Gastropoda</taxon>
        <taxon>Heterobranchia</taxon>
        <taxon>Euthyneura</taxon>
        <taxon>Panpulmonata</taxon>
        <taxon>Sacoglossa</taxon>
        <taxon>Placobranchoidea</taxon>
        <taxon>Plakobranchidae</taxon>
        <taxon>Elysia</taxon>
    </lineage>
</organism>
<comment type="caution">
    <text evidence="1">The sequence shown here is derived from an EMBL/GenBank/DDBJ whole genome shotgun (WGS) entry which is preliminary data.</text>
</comment>
<keyword evidence="2" id="KW-1185">Reference proteome</keyword>
<reference evidence="1 2" key="1">
    <citation type="journal article" date="2021" name="Elife">
        <title>Chloroplast acquisition without the gene transfer in kleptoplastic sea slugs, Plakobranchus ocellatus.</title>
        <authorList>
            <person name="Maeda T."/>
            <person name="Takahashi S."/>
            <person name="Yoshida T."/>
            <person name="Shimamura S."/>
            <person name="Takaki Y."/>
            <person name="Nagai Y."/>
            <person name="Toyoda A."/>
            <person name="Suzuki Y."/>
            <person name="Arimoto A."/>
            <person name="Ishii H."/>
            <person name="Satoh N."/>
            <person name="Nishiyama T."/>
            <person name="Hasebe M."/>
            <person name="Maruyama T."/>
            <person name="Minagawa J."/>
            <person name="Obokata J."/>
            <person name="Shigenobu S."/>
        </authorList>
    </citation>
    <scope>NUCLEOTIDE SEQUENCE [LARGE SCALE GENOMIC DNA]</scope>
</reference>
<dbReference type="Proteomes" id="UP000762676">
    <property type="component" value="Unassembled WGS sequence"/>
</dbReference>
<evidence type="ECO:0000313" key="2">
    <source>
        <dbReference type="Proteomes" id="UP000762676"/>
    </source>
</evidence>
<sequence>MAGGDVPVGALRVSQLDASELDQEVVGITKSQISQLFKYHGNHLVKGISDQKEKRKFLVVFIIITNGPSFRIEDAGDAIVLVSDLTPCYTCTFVLNMARSITTKPNT</sequence>
<name>A0AAV4F1G7_9GAST</name>
<accession>A0AAV4F1G7</accession>
<dbReference type="AlphaFoldDB" id="A0AAV4F1G7"/>
<evidence type="ECO:0000313" key="1">
    <source>
        <dbReference type="EMBL" id="GFR66595.1"/>
    </source>
</evidence>